<dbReference type="Pfam" id="PF00482">
    <property type="entry name" value="T2SSF"/>
    <property type="match status" value="2"/>
</dbReference>
<dbReference type="Proteomes" id="UP000037392">
    <property type="component" value="Unassembled WGS sequence"/>
</dbReference>
<dbReference type="GeneID" id="93163011"/>
<dbReference type="FunFam" id="1.20.81.30:FF:000001">
    <property type="entry name" value="Type II secretion system protein F"/>
    <property type="match status" value="1"/>
</dbReference>
<feature type="transmembrane region" description="Helical" evidence="10">
    <location>
        <begin position="215"/>
        <end position="236"/>
    </location>
</feature>
<comment type="similarity">
    <text evidence="2 9">Belongs to the GSP F family.</text>
</comment>
<evidence type="ECO:0000256" key="1">
    <source>
        <dbReference type="ARBA" id="ARBA00004429"/>
    </source>
</evidence>
<comment type="caution">
    <text evidence="12">The sequence shown here is derived from an EMBL/GenBank/DDBJ whole genome shotgun (WGS) entry which is preliminary data.</text>
</comment>
<dbReference type="AlphaFoldDB" id="A0A0J9BG13"/>
<evidence type="ECO:0000256" key="7">
    <source>
        <dbReference type="ARBA" id="ARBA00022989"/>
    </source>
</evidence>
<dbReference type="InterPro" id="IPR003004">
    <property type="entry name" value="GspF/PilC"/>
</dbReference>
<sequence length="396" mass="44126">MPRYRYKAKNLDGKVFKGVMEAADEDALLKGLRFKGLYCMDYHSMESGTKLRPVKLKGKMLPPLCRQLAAMLAAGVPLSRALAVSYESSQDRTVKETLIKLRESVHKGRTLYEAMEEMPGAFPKLLVYMVQTGEASGTLDHMLERMAEYYDREEELNGKVRTAMTYPVILFCITVIASVFMLTTVLPQFASMMEEQELPWITRLMMGVSISLRNYGLYYMILIMVFIALSMGVLMIPSVRLKADRAILHIPVIGKLLRTVETSRFASTFAVLYGSGVGILDAIHASGRVIGNTYVEKCLERAAENMKRGEMLSQVLKELDVFHPILISMVVAGEESGALDTVLSEAGGYYQREAGRALGQMVALLEPVMILFMALIVGSIVMAVMIPVFNMYSSML</sequence>
<keyword evidence="4" id="KW-1003">Cell membrane</keyword>
<dbReference type="InterPro" id="IPR042094">
    <property type="entry name" value="T2SS_GspF_sf"/>
</dbReference>
<evidence type="ECO:0000256" key="8">
    <source>
        <dbReference type="ARBA" id="ARBA00023136"/>
    </source>
</evidence>
<evidence type="ECO:0000256" key="9">
    <source>
        <dbReference type="RuleBase" id="RU003923"/>
    </source>
</evidence>
<evidence type="ECO:0000256" key="4">
    <source>
        <dbReference type="ARBA" id="ARBA00022475"/>
    </source>
</evidence>
<dbReference type="EMBL" id="ADLK01000056">
    <property type="protein sequence ID" value="KMW11171.1"/>
    <property type="molecule type" value="Genomic_DNA"/>
</dbReference>
<proteinExistence type="inferred from homology"/>
<keyword evidence="3 9" id="KW-0813">Transport</keyword>
<keyword evidence="8 10" id="KW-0472">Membrane</keyword>
<feature type="domain" description="Type II secretion system protein GspF" evidence="11">
    <location>
        <begin position="64"/>
        <end position="187"/>
    </location>
</feature>
<evidence type="ECO:0000256" key="10">
    <source>
        <dbReference type="SAM" id="Phobius"/>
    </source>
</evidence>
<evidence type="ECO:0000259" key="11">
    <source>
        <dbReference type="Pfam" id="PF00482"/>
    </source>
</evidence>
<dbReference type="PANTHER" id="PTHR30012:SF0">
    <property type="entry name" value="TYPE II SECRETION SYSTEM PROTEIN F-RELATED"/>
    <property type="match status" value="1"/>
</dbReference>
<keyword evidence="5" id="KW-0997">Cell inner membrane</keyword>
<dbReference type="GO" id="GO:0009306">
    <property type="term" value="P:protein secretion"/>
    <property type="evidence" value="ECO:0007669"/>
    <property type="project" value="InterPro"/>
</dbReference>
<name>A0A0J9BG13_9FIRM</name>
<dbReference type="RefSeq" id="WP_048929100.1">
    <property type="nucleotide sequence ID" value="NZ_KQ235875.1"/>
</dbReference>
<dbReference type="PRINTS" id="PR00812">
    <property type="entry name" value="BCTERIALGSPF"/>
</dbReference>
<dbReference type="InterPro" id="IPR018076">
    <property type="entry name" value="T2SS_GspF_dom"/>
</dbReference>
<organism evidence="12 13">
    <name type="scientific">[Clostridium] citroniae WAL-19142</name>
    <dbReference type="NCBI Taxonomy" id="742734"/>
    <lineage>
        <taxon>Bacteria</taxon>
        <taxon>Bacillati</taxon>
        <taxon>Bacillota</taxon>
        <taxon>Clostridia</taxon>
        <taxon>Lachnospirales</taxon>
        <taxon>Lachnospiraceae</taxon>
        <taxon>Enterocloster</taxon>
    </lineage>
</organism>
<accession>A0A0J9BG13</accession>
<evidence type="ECO:0000313" key="13">
    <source>
        <dbReference type="Proteomes" id="UP000037392"/>
    </source>
</evidence>
<dbReference type="PANTHER" id="PTHR30012">
    <property type="entry name" value="GENERAL SECRETION PATHWAY PROTEIN"/>
    <property type="match status" value="1"/>
</dbReference>
<dbReference type="PATRIC" id="fig|742734.4.peg.488"/>
<evidence type="ECO:0000256" key="2">
    <source>
        <dbReference type="ARBA" id="ARBA00005745"/>
    </source>
</evidence>
<feature type="domain" description="Type II secretion system protein GspF" evidence="11">
    <location>
        <begin position="265"/>
        <end position="387"/>
    </location>
</feature>
<protein>
    <recommendedName>
        <fullName evidence="11">Type II secretion system protein GspF domain-containing protein</fullName>
    </recommendedName>
</protein>
<reference evidence="12 13" key="1">
    <citation type="submission" date="2011-04" db="EMBL/GenBank/DDBJ databases">
        <title>The Genome Sequence of Clostridium citroniae WAL-19142.</title>
        <authorList>
            <consortium name="The Broad Institute Genome Sequencing Platform"/>
            <person name="Earl A."/>
            <person name="Ward D."/>
            <person name="Feldgarden M."/>
            <person name="Gevers D."/>
            <person name="Warren Y.A."/>
            <person name="Tyrrell K.L."/>
            <person name="Citron D.M."/>
            <person name="Goldstein E.J."/>
            <person name="Daigneault M."/>
            <person name="Allen-Vercoe E."/>
            <person name="Young S.K."/>
            <person name="Zeng Q."/>
            <person name="Gargeya S."/>
            <person name="Fitzgerald M."/>
            <person name="Haas B."/>
            <person name="Abouelleil A."/>
            <person name="Alvarado L."/>
            <person name="Arachchi H.M."/>
            <person name="Berlin A."/>
            <person name="Brown A."/>
            <person name="Chapman S.B."/>
            <person name="Chen Z."/>
            <person name="Dunbar C."/>
            <person name="Freedman E."/>
            <person name="Gearin G."/>
            <person name="Gellesch M."/>
            <person name="Goldberg J."/>
            <person name="Griggs A."/>
            <person name="Gujja S."/>
            <person name="Heilman E.R."/>
            <person name="Heiman D."/>
            <person name="Howarth C."/>
            <person name="Larson L."/>
            <person name="Lui A."/>
            <person name="MacDonald P.J."/>
            <person name="Mehta T."/>
            <person name="Montmayeur A."/>
            <person name="Murphy C."/>
            <person name="Neiman D."/>
            <person name="Pearson M."/>
            <person name="Priest M."/>
            <person name="Roberts A."/>
            <person name="Saif S."/>
            <person name="Shea T."/>
            <person name="Shenoy N."/>
            <person name="Sisk P."/>
            <person name="Stolte C."/>
            <person name="Sykes S."/>
            <person name="White J."/>
            <person name="Yandava C."/>
            <person name="Wortman J."/>
            <person name="Nusbaum C."/>
            <person name="Birren B."/>
        </authorList>
    </citation>
    <scope>NUCLEOTIDE SEQUENCE [LARGE SCALE GENOMIC DNA]</scope>
    <source>
        <strain evidence="12 13">WAL-19142</strain>
    </source>
</reference>
<feature type="transmembrane region" description="Helical" evidence="10">
    <location>
        <begin position="368"/>
        <end position="389"/>
    </location>
</feature>
<dbReference type="OrthoDB" id="9805682at2"/>
<keyword evidence="7 10" id="KW-1133">Transmembrane helix</keyword>
<gene>
    <name evidence="12" type="ORF">HMPREF9470_00458</name>
</gene>
<feature type="transmembrane region" description="Helical" evidence="10">
    <location>
        <begin position="168"/>
        <end position="190"/>
    </location>
</feature>
<dbReference type="PROSITE" id="PS00874">
    <property type="entry name" value="T2SP_F"/>
    <property type="match status" value="1"/>
</dbReference>
<evidence type="ECO:0000256" key="6">
    <source>
        <dbReference type="ARBA" id="ARBA00022692"/>
    </source>
</evidence>
<evidence type="ECO:0000313" key="12">
    <source>
        <dbReference type="EMBL" id="KMW11171.1"/>
    </source>
</evidence>
<evidence type="ECO:0000256" key="3">
    <source>
        <dbReference type="ARBA" id="ARBA00022448"/>
    </source>
</evidence>
<keyword evidence="6 9" id="KW-0812">Transmembrane</keyword>
<evidence type="ECO:0000256" key="5">
    <source>
        <dbReference type="ARBA" id="ARBA00022519"/>
    </source>
</evidence>
<dbReference type="GO" id="GO:0005886">
    <property type="term" value="C:plasma membrane"/>
    <property type="evidence" value="ECO:0007669"/>
    <property type="project" value="UniProtKB-SubCell"/>
</dbReference>
<comment type="subcellular location">
    <subcellularLocation>
        <location evidence="1">Cell inner membrane</location>
        <topology evidence="1">Multi-pass membrane protein</topology>
    </subcellularLocation>
    <subcellularLocation>
        <location evidence="9">Cell membrane</location>
        <topology evidence="9">Multi-pass membrane protein</topology>
    </subcellularLocation>
</comment>
<dbReference type="InterPro" id="IPR001992">
    <property type="entry name" value="T2SS_GspF/T4SS_PilC_CS"/>
</dbReference>
<dbReference type="Gene3D" id="1.20.81.30">
    <property type="entry name" value="Type II secretion system (T2SS), domain F"/>
    <property type="match status" value="2"/>
</dbReference>